<dbReference type="EMBL" id="CM000769">
    <property type="protein sequence ID" value="OQU75767.1"/>
    <property type="molecule type" value="Genomic_DNA"/>
</dbReference>
<evidence type="ECO:0000313" key="1">
    <source>
        <dbReference type="EMBL" id="OQU75767.1"/>
    </source>
</evidence>
<sequence length="50" mass="5606">MDKRSTATISSTGGVLGSPLWDCCLLARAYRCYHWRLFPVRVVLSGTFNV</sequence>
<reference evidence="1 2" key="1">
    <citation type="journal article" date="2009" name="Nature">
        <title>The Sorghum bicolor genome and the diversification of grasses.</title>
        <authorList>
            <person name="Paterson A.H."/>
            <person name="Bowers J.E."/>
            <person name="Bruggmann R."/>
            <person name="Dubchak I."/>
            <person name="Grimwood J."/>
            <person name="Gundlach H."/>
            <person name="Haberer G."/>
            <person name="Hellsten U."/>
            <person name="Mitros T."/>
            <person name="Poliakov A."/>
            <person name="Schmutz J."/>
            <person name="Spannagl M."/>
            <person name="Tang H."/>
            <person name="Wang X."/>
            <person name="Wicker T."/>
            <person name="Bharti A.K."/>
            <person name="Chapman J."/>
            <person name="Feltus F.A."/>
            <person name="Gowik U."/>
            <person name="Grigoriev I.V."/>
            <person name="Lyons E."/>
            <person name="Maher C.A."/>
            <person name="Martis M."/>
            <person name="Narechania A."/>
            <person name="Otillar R.P."/>
            <person name="Penning B.W."/>
            <person name="Salamov A.A."/>
            <person name="Wang Y."/>
            <person name="Zhang L."/>
            <person name="Carpita N.C."/>
            <person name="Freeling M."/>
            <person name="Gingle A.R."/>
            <person name="Hash C.T."/>
            <person name="Keller B."/>
            <person name="Klein P."/>
            <person name="Kresovich S."/>
            <person name="McCann M.C."/>
            <person name="Ming R."/>
            <person name="Peterson D.G."/>
            <person name="Mehboob-ur-Rahman"/>
            <person name="Ware D."/>
            <person name="Westhoff P."/>
            <person name="Mayer K.F."/>
            <person name="Messing J."/>
            <person name="Rokhsar D.S."/>
        </authorList>
    </citation>
    <scope>NUCLEOTIDE SEQUENCE [LARGE SCALE GENOMIC DNA]</scope>
    <source>
        <strain evidence="2">cv. BTx623</strain>
    </source>
</reference>
<dbReference type="Proteomes" id="UP000000768">
    <property type="component" value="Chromosome 10"/>
</dbReference>
<accession>A0A1W0VR61</accession>
<dbReference type="Gramene" id="OQU75767">
    <property type="protein sequence ID" value="OQU75767"/>
    <property type="gene ID" value="SORBI_3010G026775"/>
</dbReference>
<reference evidence="2" key="2">
    <citation type="journal article" date="2018" name="Plant J.">
        <title>The Sorghum bicolor reference genome: improved assembly, gene annotations, a transcriptome atlas, and signatures of genome organization.</title>
        <authorList>
            <person name="McCormick R.F."/>
            <person name="Truong S.K."/>
            <person name="Sreedasyam A."/>
            <person name="Jenkins J."/>
            <person name="Shu S."/>
            <person name="Sims D."/>
            <person name="Kennedy M."/>
            <person name="Amirebrahimi M."/>
            <person name="Weers B.D."/>
            <person name="McKinley B."/>
            <person name="Mattison A."/>
            <person name="Morishige D.T."/>
            <person name="Grimwood J."/>
            <person name="Schmutz J."/>
            <person name="Mullet J.E."/>
        </authorList>
    </citation>
    <scope>NUCLEOTIDE SEQUENCE [LARGE SCALE GENOMIC DNA]</scope>
    <source>
        <strain evidence="2">cv. BTx623</strain>
    </source>
</reference>
<protein>
    <submittedName>
        <fullName evidence="1">Uncharacterized protein</fullName>
    </submittedName>
</protein>
<name>A0A1W0VR61_SORBI</name>
<dbReference type="AlphaFoldDB" id="A0A1W0VR61"/>
<dbReference type="InParanoid" id="A0A1W0VR61"/>
<gene>
    <name evidence="1" type="ORF">SORBI_3010G026775</name>
</gene>
<evidence type="ECO:0000313" key="2">
    <source>
        <dbReference type="Proteomes" id="UP000000768"/>
    </source>
</evidence>
<organism evidence="1 2">
    <name type="scientific">Sorghum bicolor</name>
    <name type="common">Sorghum</name>
    <name type="synonym">Sorghum vulgare</name>
    <dbReference type="NCBI Taxonomy" id="4558"/>
    <lineage>
        <taxon>Eukaryota</taxon>
        <taxon>Viridiplantae</taxon>
        <taxon>Streptophyta</taxon>
        <taxon>Embryophyta</taxon>
        <taxon>Tracheophyta</taxon>
        <taxon>Spermatophyta</taxon>
        <taxon>Magnoliopsida</taxon>
        <taxon>Liliopsida</taxon>
        <taxon>Poales</taxon>
        <taxon>Poaceae</taxon>
        <taxon>PACMAD clade</taxon>
        <taxon>Panicoideae</taxon>
        <taxon>Andropogonodae</taxon>
        <taxon>Andropogoneae</taxon>
        <taxon>Sorghinae</taxon>
        <taxon>Sorghum</taxon>
    </lineage>
</organism>
<keyword evidence="2" id="KW-1185">Reference proteome</keyword>
<proteinExistence type="predicted"/>